<proteinExistence type="predicted"/>
<dbReference type="EMBL" id="VSSQ01071814">
    <property type="protein sequence ID" value="MPN23338.1"/>
    <property type="molecule type" value="Genomic_DNA"/>
</dbReference>
<dbReference type="SUPFAM" id="SSF53383">
    <property type="entry name" value="PLP-dependent transferases"/>
    <property type="match status" value="1"/>
</dbReference>
<sequence>MFASLVQACNMWQEIGRKKIETYDLALAAYLKEKIVERWGVESLYSPKDDPKLLSALTSFNPFQNKDDVMNSQKSTSFVARMASDYPQAFQIRNANFAVIGAAAEHYGIRISTHLWHDATDVDLVVEAMWDLSRKMA</sequence>
<reference evidence="1" key="1">
    <citation type="submission" date="2019-08" db="EMBL/GenBank/DDBJ databases">
        <authorList>
            <person name="Kucharzyk K."/>
            <person name="Murdoch R.W."/>
            <person name="Higgins S."/>
            <person name="Loffler F."/>
        </authorList>
    </citation>
    <scope>NUCLEOTIDE SEQUENCE</scope>
</reference>
<comment type="caution">
    <text evidence="1">The sequence shown here is derived from an EMBL/GenBank/DDBJ whole genome shotgun (WGS) entry which is preliminary data.</text>
</comment>
<organism evidence="1">
    <name type="scientific">bioreactor metagenome</name>
    <dbReference type="NCBI Taxonomy" id="1076179"/>
    <lineage>
        <taxon>unclassified sequences</taxon>
        <taxon>metagenomes</taxon>
        <taxon>ecological metagenomes</taxon>
    </lineage>
</organism>
<accession>A0A645G8W4</accession>
<dbReference type="InterPro" id="IPR015424">
    <property type="entry name" value="PyrdxlP-dep_Trfase"/>
</dbReference>
<dbReference type="InterPro" id="IPR015422">
    <property type="entry name" value="PyrdxlP-dep_Trfase_small"/>
</dbReference>
<evidence type="ECO:0000313" key="1">
    <source>
        <dbReference type="EMBL" id="MPN23338.1"/>
    </source>
</evidence>
<dbReference type="AlphaFoldDB" id="A0A645G8W4"/>
<protein>
    <submittedName>
        <fullName evidence="1">Uncharacterized protein</fullName>
    </submittedName>
</protein>
<gene>
    <name evidence="1" type="ORF">SDC9_170726</name>
</gene>
<dbReference type="Gene3D" id="3.90.1150.10">
    <property type="entry name" value="Aspartate Aminotransferase, domain 1"/>
    <property type="match status" value="1"/>
</dbReference>
<name>A0A645G8W4_9ZZZZ</name>